<dbReference type="GO" id="GO:0030674">
    <property type="term" value="F:protein-macromolecule adaptor activity"/>
    <property type="evidence" value="ECO:0007669"/>
    <property type="project" value="TreeGrafter"/>
</dbReference>
<dbReference type="Proteomes" id="UP000799049">
    <property type="component" value="Unassembled WGS sequence"/>
</dbReference>
<dbReference type="InterPro" id="IPR020472">
    <property type="entry name" value="WD40_PAC1"/>
</dbReference>
<dbReference type="PROSITE" id="PS00678">
    <property type="entry name" value="WD_REPEATS_1"/>
    <property type="match status" value="2"/>
</dbReference>
<dbReference type="PRINTS" id="PR00320">
    <property type="entry name" value="GPROTEINBRPT"/>
</dbReference>
<gene>
    <name evidence="8" type="ORF">ANDGO_02944</name>
</gene>
<keyword evidence="2 6" id="KW-0853">WD repeat</keyword>
<evidence type="ECO:0000256" key="7">
    <source>
        <dbReference type="SAM" id="MobiDB-lite"/>
    </source>
</evidence>
<keyword evidence="3" id="KW-0677">Repeat</keyword>
<evidence type="ECO:0000256" key="4">
    <source>
        <dbReference type="ARBA" id="ARBA00022786"/>
    </source>
</evidence>
<evidence type="ECO:0000256" key="1">
    <source>
        <dbReference type="ARBA" id="ARBA00004906"/>
    </source>
</evidence>
<accession>A0A8K0F0M1</accession>
<comment type="similarity">
    <text evidence="5">Belongs to the WD repeat cdt2 family.</text>
</comment>
<sequence>MGFLSELRSRPLTQSHSYAMSRQFAQRGTHISIHAAQSLNFVKPSLEKQPKSSTLTSPSAVLNPIPMIAPVDFDTLPICVSAFFSSNFDALYEENTQSIVAVADEEGFIRVFSTCSENRSHPFAQNRAAAAATTADWRRKRRGSCNLSSSMSRGLRSLHATQHRNGNDEMGDYEDAFVGDRQNTSSEYELKFLCATEAHKNAVFDVQFNHDGSLLVSASADHTLGVFSLARFNHGTLDAEDADGCSQSSSASSLDGLNSSSSNSSSNNNNNNHNAGPFANHNGAAASLTRIGSLSRGGHVGSVKCVAFSNFEHSMLSLSTIVSGGRDGALCVWDVRSRGQIAQRLERAHRQTVTSFAFGKDGYTAYSCGSVDGDLKLWDVRKWSVPLLAIHPHLHRSLAPHSALFASSLHSLPPSQLAFQYPTMVPSNFSGSSRTTLVSPTSPSRAYGLTTVKVSPDGTRVAVSAVDGWVGVYSTVWPERPPVTLVRGDGSRPSLFFTNRIDWVDNGHLIRGAPDGRLTVACVHSPSDSSADEQEHEWLEWQGHRTEVSGICRVSNAGLVASCSDDRTVRMWNLWNLAGLRADDDVEMDCRSDTVSDGHFCDPARKRMRYTSS</sequence>
<feature type="compositionally biased region" description="Low complexity" evidence="7">
    <location>
        <begin position="246"/>
        <end position="279"/>
    </location>
</feature>
<dbReference type="GO" id="GO:0005634">
    <property type="term" value="C:nucleus"/>
    <property type="evidence" value="ECO:0007669"/>
    <property type="project" value="TreeGrafter"/>
</dbReference>
<dbReference type="GO" id="GO:0043161">
    <property type="term" value="P:proteasome-mediated ubiquitin-dependent protein catabolic process"/>
    <property type="evidence" value="ECO:0007669"/>
    <property type="project" value="TreeGrafter"/>
</dbReference>
<dbReference type="OrthoDB" id="2096344at2759"/>
<feature type="repeat" description="WD" evidence="6">
    <location>
        <begin position="541"/>
        <end position="574"/>
    </location>
</feature>
<dbReference type="PROSITE" id="PS50294">
    <property type="entry name" value="WD_REPEATS_REGION"/>
    <property type="match status" value="2"/>
</dbReference>
<dbReference type="Pfam" id="PF00400">
    <property type="entry name" value="WD40"/>
    <property type="match status" value="4"/>
</dbReference>
<dbReference type="PANTHER" id="PTHR22852:SF0">
    <property type="entry name" value="DENTICLELESS PROTEIN HOMOLOG"/>
    <property type="match status" value="1"/>
</dbReference>
<dbReference type="AlphaFoldDB" id="A0A8K0F0M1"/>
<reference evidence="8" key="1">
    <citation type="submission" date="2019-09" db="EMBL/GenBank/DDBJ databases">
        <title>The Mitochondrial Proteome of the Jakobid, Andalucia godoyi, a Protist With the Most Gene-Rich and Bacteria-Like Mitochondrial Genome.</title>
        <authorList>
            <person name="Gray M.W."/>
            <person name="Burger G."/>
            <person name="Derelle R."/>
            <person name="Klimes V."/>
            <person name="Leger M."/>
            <person name="Sarrasin M."/>
            <person name="Vlcek C."/>
            <person name="Roger A.J."/>
            <person name="Elias M."/>
            <person name="Lang B.F."/>
        </authorList>
    </citation>
    <scope>NUCLEOTIDE SEQUENCE</scope>
    <source>
        <strain evidence="8">And28</strain>
    </source>
</reference>
<dbReference type="SMART" id="SM00320">
    <property type="entry name" value="WD40"/>
    <property type="match status" value="5"/>
</dbReference>
<dbReference type="InterPro" id="IPR015943">
    <property type="entry name" value="WD40/YVTN_repeat-like_dom_sf"/>
</dbReference>
<keyword evidence="4" id="KW-0833">Ubl conjugation pathway</keyword>
<dbReference type="PROSITE" id="PS50082">
    <property type="entry name" value="WD_REPEATS_2"/>
    <property type="match status" value="4"/>
</dbReference>
<organism evidence="8 9">
    <name type="scientific">Andalucia godoyi</name>
    <name type="common">Flagellate</name>
    <dbReference type="NCBI Taxonomy" id="505711"/>
    <lineage>
        <taxon>Eukaryota</taxon>
        <taxon>Discoba</taxon>
        <taxon>Jakobida</taxon>
        <taxon>Andalucina</taxon>
        <taxon>Andaluciidae</taxon>
        <taxon>Andalucia</taxon>
    </lineage>
</organism>
<dbReference type="InterPro" id="IPR036322">
    <property type="entry name" value="WD40_repeat_dom_sf"/>
</dbReference>
<dbReference type="InterPro" id="IPR001680">
    <property type="entry name" value="WD40_rpt"/>
</dbReference>
<evidence type="ECO:0000256" key="6">
    <source>
        <dbReference type="PROSITE-ProRule" id="PRU00221"/>
    </source>
</evidence>
<evidence type="ECO:0000256" key="3">
    <source>
        <dbReference type="ARBA" id="ARBA00022737"/>
    </source>
</evidence>
<keyword evidence="9" id="KW-1185">Reference proteome</keyword>
<feature type="repeat" description="WD" evidence="6">
    <location>
        <begin position="296"/>
        <end position="343"/>
    </location>
</feature>
<evidence type="ECO:0000256" key="2">
    <source>
        <dbReference type="ARBA" id="ARBA00022574"/>
    </source>
</evidence>
<feature type="repeat" description="WD" evidence="6">
    <location>
        <begin position="196"/>
        <end position="229"/>
    </location>
</feature>
<dbReference type="SUPFAM" id="SSF50978">
    <property type="entry name" value="WD40 repeat-like"/>
    <property type="match status" value="1"/>
</dbReference>
<evidence type="ECO:0000313" key="8">
    <source>
        <dbReference type="EMBL" id="KAF0852406.1"/>
    </source>
</evidence>
<dbReference type="Gene3D" id="2.130.10.10">
    <property type="entry name" value="YVTN repeat-like/Quinoprotein amine dehydrogenase"/>
    <property type="match status" value="3"/>
</dbReference>
<dbReference type="EMBL" id="VRVR01000039">
    <property type="protein sequence ID" value="KAF0852406.1"/>
    <property type="molecule type" value="Genomic_DNA"/>
</dbReference>
<proteinExistence type="inferred from homology"/>
<feature type="region of interest" description="Disordered" evidence="7">
    <location>
        <begin position="241"/>
        <end position="279"/>
    </location>
</feature>
<evidence type="ECO:0000313" key="9">
    <source>
        <dbReference type="Proteomes" id="UP000799049"/>
    </source>
</evidence>
<evidence type="ECO:0000256" key="5">
    <source>
        <dbReference type="ARBA" id="ARBA00038344"/>
    </source>
</evidence>
<dbReference type="InterPro" id="IPR019775">
    <property type="entry name" value="WD40_repeat_CS"/>
</dbReference>
<protein>
    <submittedName>
        <fullName evidence="8">Mitochondrial WD40 repeat-containing protein</fullName>
    </submittedName>
</protein>
<feature type="repeat" description="WD" evidence="6">
    <location>
        <begin position="346"/>
        <end position="381"/>
    </location>
</feature>
<comment type="pathway">
    <text evidence="1">Protein modification; protein ubiquitination.</text>
</comment>
<dbReference type="InterPro" id="IPR051865">
    <property type="entry name" value="WD-repeat_CDT2_adapter"/>
</dbReference>
<dbReference type="PANTHER" id="PTHR22852">
    <property type="entry name" value="LETHAL 2 DENTICLELESS PROTEIN RETINOIC ACID-REGULATED NUCLEAR MATRIX-ASSOCIATED PROTEIN"/>
    <property type="match status" value="1"/>
</dbReference>
<name>A0A8K0F0M1_ANDGO</name>
<comment type="caution">
    <text evidence="8">The sequence shown here is derived from an EMBL/GenBank/DDBJ whole genome shotgun (WGS) entry which is preliminary data.</text>
</comment>